<reference evidence="1" key="1">
    <citation type="submission" date="2025-08" db="UniProtKB">
        <authorList>
            <consortium name="Ensembl"/>
        </authorList>
    </citation>
    <scope>IDENTIFICATION</scope>
</reference>
<reference evidence="1" key="2">
    <citation type="submission" date="2025-09" db="UniProtKB">
        <authorList>
            <consortium name="Ensembl"/>
        </authorList>
    </citation>
    <scope>IDENTIFICATION</scope>
</reference>
<sequence>MATEAVEAWQRASRRSRLSASRWSLVRPWWCPSPSLESSPGHPQVPSETSAFSWILHFVVNHKYFKYKANNICWE</sequence>
<evidence type="ECO:0000313" key="2">
    <source>
        <dbReference type="Proteomes" id="UP000233120"/>
    </source>
</evidence>
<evidence type="ECO:0000313" key="1">
    <source>
        <dbReference type="Ensembl" id="ENSMNEP00000019688.1"/>
    </source>
</evidence>
<organism evidence="1 2">
    <name type="scientific">Macaca nemestrina</name>
    <name type="common">Pig-tailed macaque</name>
    <dbReference type="NCBI Taxonomy" id="9545"/>
    <lineage>
        <taxon>Eukaryota</taxon>
        <taxon>Metazoa</taxon>
        <taxon>Chordata</taxon>
        <taxon>Craniata</taxon>
        <taxon>Vertebrata</taxon>
        <taxon>Euteleostomi</taxon>
        <taxon>Mammalia</taxon>
        <taxon>Eutheria</taxon>
        <taxon>Euarchontoglires</taxon>
        <taxon>Primates</taxon>
        <taxon>Haplorrhini</taxon>
        <taxon>Catarrhini</taxon>
        <taxon>Cercopithecidae</taxon>
        <taxon>Cercopithecinae</taxon>
        <taxon>Macaca</taxon>
    </lineage>
</organism>
<dbReference type="Bgee" id="ENSMNEG00000033696">
    <property type="expression patterns" value="Expressed in pituitary gland and 12 other cell types or tissues"/>
</dbReference>
<dbReference type="OMA" id="YKANNIC"/>
<accession>A0A2K6C7R5</accession>
<dbReference type="Ensembl" id="ENSMNET00000043929.1">
    <property type="protein sequence ID" value="ENSMNEP00000019688.1"/>
    <property type="gene ID" value="ENSMNEG00000033696.1"/>
</dbReference>
<dbReference type="AlphaFoldDB" id="A0A2K6C7R5"/>
<dbReference type="GeneTree" id="ENSGT00490000044166"/>
<name>A0A2K6C7R5_MACNE</name>
<keyword evidence="2" id="KW-1185">Reference proteome</keyword>
<proteinExistence type="predicted"/>
<protein>
    <submittedName>
        <fullName evidence="1">Uncharacterized protein</fullName>
    </submittedName>
</protein>
<dbReference type="Proteomes" id="UP000233120">
    <property type="component" value="Unassembled WGS sequence"/>
</dbReference>